<feature type="compositionally biased region" description="Pro residues" evidence="2">
    <location>
        <begin position="436"/>
        <end position="445"/>
    </location>
</feature>
<keyword evidence="5" id="KW-1185">Reference proteome</keyword>
<feature type="region of interest" description="Disordered" evidence="2">
    <location>
        <begin position="318"/>
        <end position="369"/>
    </location>
</feature>
<dbReference type="PANTHER" id="PTHR12460">
    <property type="entry name" value="CYCLIN-DEPENDENT KINASE INHIBITOR-RELATED PROTEIN"/>
    <property type="match status" value="1"/>
</dbReference>
<proteinExistence type="predicted"/>
<dbReference type="GO" id="GO:0000993">
    <property type="term" value="F:RNA polymerase II complex binding"/>
    <property type="evidence" value="ECO:0007669"/>
    <property type="project" value="TreeGrafter"/>
</dbReference>
<dbReference type="FunFam" id="1.25.40.90:FF:000018">
    <property type="entry name" value="ENTH/VHS family protein isoform 1"/>
    <property type="match status" value="1"/>
</dbReference>
<organism evidence="4 5">
    <name type="scientific">Musa balbisiana</name>
    <name type="common">Banana</name>
    <dbReference type="NCBI Taxonomy" id="52838"/>
    <lineage>
        <taxon>Eukaryota</taxon>
        <taxon>Viridiplantae</taxon>
        <taxon>Streptophyta</taxon>
        <taxon>Embryophyta</taxon>
        <taxon>Tracheophyta</taxon>
        <taxon>Spermatophyta</taxon>
        <taxon>Magnoliopsida</taxon>
        <taxon>Liliopsida</taxon>
        <taxon>Zingiberales</taxon>
        <taxon>Musaceae</taxon>
        <taxon>Musa</taxon>
    </lineage>
</organism>
<dbReference type="EMBL" id="PYDT01000002">
    <property type="protein sequence ID" value="THU69635.1"/>
    <property type="molecule type" value="Genomic_DNA"/>
</dbReference>
<dbReference type="AlphaFoldDB" id="A0A4V4H8Z7"/>
<dbReference type="Proteomes" id="UP000317650">
    <property type="component" value="Chromosome 8"/>
</dbReference>
<evidence type="ECO:0000259" key="3">
    <source>
        <dbReference type="PROSITE" id="PS51391"/>
    </source>
</evidence>
<evidence type="ECO:0000256" key="2">
    <source>
        <dbReference type="SAM" id="MobiDB-lite"/>
    </source>
</evidence>
<feature type="compositionally biased region" description="Basic and acidic residues" evidence="2">
    <location>
        <begin position="412"/>
        <end position="427"/>
    </location>
</feature>
<dbReference type="GO" id="GO:0031124">
    <property type="term" value="P:mRNA 3'-end processing"/>
    <property type="evidence" value="ECO:0007669"/>
    <property type="project" value="TreeGrafter"/>
</dbReference>
<dbReference type="InterPro" id="IPR008942">
    <property type="entry name" value="ENTH_VHS"/>
</dbReference>
<evidence type="ECO:0000313" key="4">
    <source>
        <dbReference type="EMBL" id="THU69635.1"/>
    </source>
</evidence>
<dbReference type="PROSITE" id="PS51391">
    <property type="entry name" value="CID"/>
    <property type="match status" value="1"/>
</dbReference>
<feature type="compositionally biased region" description="Polar residues" evidence="2">
    <location>
        <begin position="344"/>
        <end position="355"/>
    </location>
</feature>
<keyword evidence="1" id="KW-0507">mRNA processing</keyword>
<evidence type="ECO:0000313" key="5">
    <source>
        <dbReference type="Proteomes" id="UP000317650"/>
    </source>
</evidence>
<feature type="domain" description="CID" evidence="3">
    <location>
        <begin position="2"/>
        <end position="134"/>
    </location>
</feature>
<dbReference type="SMART" id="SM00582">
    <property type="entry name" value="RPR"/>
    <property type="match status" value="1"/>
</dbReference>
<accession>A0A4V4H8Z7</accession>
<gene>
    <name evidence="4" type="ORF">C4D60_Mb08t16460</name>
</gene>
<dbReference type="PRINTS" id="PR01217">
    <property type="entry name" value="PRICHEXTENSN"/>
</dbReference>
<reference evidence="4 5" key="1">
    <citation type="journal article" date="2019" name="Nat. Plants">
        <title>Genome sequencing of Musa balbisiana reveals subgenome evolution and function divergence in polyploid bananas.</title>
        <authorList>
            <person name="Yao X."/>
        </authorList>
    </citation>
    <scope>NUCLEOTIDE SEQUENCE [LARGE SCALE GENOMIC DNA]</scope>
    <source>
        <strain evidence="5">cv. DH-PKW</strain>
        <tissue evidence="4">Leaves</tissue>
    </source>
</reference>
<dbReference type="CDD" id="cd16981">
    <property type="entry name" value="CID_RPRD_like"/>
    <property type="match status" value="1"/>
</dbReference>
<evidence type="ECO:0000256" key="1">
    <source>
        <dbReference type="ARBA" id="ARBA00022664"/>
    </source>
</evidence>
<dbReference type="STRING" id="52838.A0A4V4H8Z7"/>
<name>A0A4V4H8Z7_MUSBA</name>
<feature type="compositionally biased region" description="Polar residues" evidence="2">
    <location>
        <begin position="318"/>
        <end position="335"/>
    </location>
</feature>
<comment type="caution">
    <text evidence="4">The sequence shown here is derived from an EMBL/GenBank/DDBJ whole genome shotgun (WGS) entry which is preliminary data.</text>
</comment>
<dbReference type="InterPro" id="IPR006569">
    <property type="entry name" value="CID_dom"/>
</dbReference>
<feature type="region of interest" description="Disordered" evidence="2">
    <location>
        <begin position="404"/>
        <end position="489"/>
    </location>
</feature>
<dbReference type="GO" id="GO:0005634">
    <property type="term" value="C:nucleus"/>
    <property type="evidence" value="ECO:0007669"/>
    <property type="project" value="UniProtKB-ARBA"/>
</dbReference>
<dbReference type="Gene3D" id="1.25.40.90">
    <property type="match status" value="1"/>
</dbReference>
<dbReference type="PANTHER" id="PTHR12460:SF23">
    <property type="entry name" value="ACTIN CYTOSKELETON-REGULATORY COMPLEX PROTEIN PAN1"/>
    <property type="match status" value="1"/>
</dbReference>
<sequence>MNSSFNGQILVDKLVKLNNTQQSIETLSHWCIFHRNKAKQVVETWQHQFYCAPRDQRICFLYLANDILQNSRRKGLEFINEFWKVLPGALNDVFNNGGEFGRNTVIRLIDIWEERKVFGSHGQVLKDDVFGRNIDNRNRNEKGITYKLKQPAGEQLEKLISGYNHVYGLPFDEDTLFGNYQAAINYIEKVQKEHGNDCARALGQGEVRPKRLTSCPGDVLQRGVAWALARSARRLGSSECPGNSNGSIVVAELQTQHGRLGECIEHLKSVESSRATLVTYLREALHEQESKFEQVHQQLQAAQSRYEQSVNLLKQLNVSSSSPEPRHNGSSSFSDAITHIPESTAGSGTQTTPVRYTQEGPPSDSNAPVAVEGNQKAAAAAVVAQLAASTSPAQMLSYALSSLTSDGAVDPSNKKDHSDNKRLKVEDNMPSYVPLLQPPLPPFPHPDLLSRPPLQPPSPVTHPSSTVEPPPLPPPFPPVPPPPSSVTPQFMQIAAGPATGMPFGYGPPPPLPNFPMLGMQPYPSALNPYHGFQASEGVNHLGQPPLPAAPPPLSRQ</sequence>
<feature type="compositionally biased region" description="Pro residues" evidence="2">
    <location>
        <begin position="544"/>
        <end position="556"/>
    </location>
</feature>
<dbReference type="Pfam" id="PF04818">
    <property type="entry name" value="CID"/>
    <property type="match status" value="1"/>
</dbReference>
<dbReference type="SUPFAM" id="SSF48464">
    <property type="entry name" value="ENTH/VHS domain"/>
    <property type="match status" value="1"/>
</dbReference>
<protein>
    <recommendedName>
        <fullName evidence="3">CID domain-containing protein</fullName>
    </recommendedName>
</protein>
<feature type="region of interest" description="Disordered" evidence="2">
    <location>
        <begin position="534"/>
        <end position="556"/>
    </location>
</feature>
<feature type="compositionally biased region" description="Pro residues" evidence="2">
    <location>
        <begin position="468"/>
        <end position="485"/>
    </location>
</feature>